<reference evidence="1" key="1">
    <citation type="journal article" date="2009" name="PLoS Genet.">
        <title>Sequencing, mapping, and analysis of 27,455 maize full-length cDNAs.</title>
        <authorList>
            <person name="Soderlund C."/>
            <person name="Descour A."/>
            <person name="Kudrna D."/>
            <person name="Bomhoff M."/>
            <person name="Boyd L."/>
            <person name="Currie J."/>
            <person name="Angelova A."/>
            <person name="Collura K."/>
            <person name="Wissotski M."/>
            <person name="Ashley E."/>
            <person name="Morrow D."/>
            <person name="Fernandes J."/>
            <person name="Walbot V."/>
            <person name="Yu Y."/>
        </authorList>
    </citation>
    <scope>NUCLEOTIDE SEQUENCE</scope>
    <source>
        <strain evidence="1">B73</strain>
    </source>
</reference>
<accession>C0PP37</accession>
<sequence length="78" mass="8853">MAFGVGAACFARAIWSCRKWKLCCTLRNLMKPLYNSTVPLSIPCVYLRTISEHVWFGRLLGLVHLALNPCGLSRIEWV</sequence>
<evidence type="ECO:0000313" key="1">
    <source>
        <dbReference type="EMBL" id="ACN36953.1"/>
    </source>
</evidence>
<proteinExistence type="evidence at transcript level"/>
<dbReference type="EMBL" id="BT070056">
    <property type="protein sequence ID" value="ACN36953.1"/>
    <property type="molecule type" value="mRNA"/>
</dbReference>
<protein>
    <submittedName>
        <fullName evidence="1">Uncharacterized protein</fullName>
    </submittedName>
</protein>
<dbReference type="AlphaFoldDB" id="C0PP37"/>
<name>C0PP37_MAIZE</name>
<organism evidence="1">
    <name type="scientific">Zea mays</name>
    <name type="common">Maize</name>
    <dbReference type="NCBI Taxonomy" id="4577"/>
    <lineage>
        <taxon>Eukaryota</taxon>
        <taxon>Viridiplantae</taxon>
        <taxon>Streptophyta</taxon>
        <taxon>Embryophyta</taxon>
        <taxon>Tracheophyta</taxon>
        <taxon>Spermatophyta</taxon>
        <taxon>Magnoliopsida</taxon>
        <taxon>Liliopsida</taxon>
        <taxon>Poales</taxon>
        <taxon>Poaceae</taxon>
        <taxon>PACMAD clade</taxon>
        <taxon>Panicoideae</taxon>
        <taxon>Andropogonodae</taxon>
        <taxon>Andropogoneae</taxon>
        <taxon>Tripsacinae</taxon>
        <taxon>Zea</taxon>
    </lineage>
</organism>